<reference evidence="1" key="1">
    <citation type="submission" date="2013-07" db="EMBL/GenBank/DDBJ databases">
        <title>The genome of an arbuscular mycorrhizal fungus provides insights into the evolution of the oldest plant symbiosis.</title>
        <authorList>
            <consortium name="DOE Joint Genome Institute"/>
            <person name="Tisserant E."/>
            <person name="Malbreil M."/>
            <person name="Kuo A."/>
            <person name="Kohler A."/>
            <person name="Symeonidi A."/>
            <person name="Balestrini R."/>
            <person name="Charron P."/>
            <person name="Duensing N."/>
            <person name="Frei-dit-Frey N."/>
            <person name="Gianinazzi-Pearson V."/>
            <person name="Gilbert B."/>
            <person name="Handa Y."/>
            <person name="Hijri M."/>
            <person name="Kaul R."/>
            <person name="Kawaguchi M."/>
            <person name="Krajinski F."/>
            <person name="Lammers P."/>
            <person name="Lapierre D."/>
            <person name="Masclaux F.G."/>
            <person name="Murat C."/>
            <person name="Morin E."/>
            <person name="Ndikumana S."/>
            <person name="Pagni M."/>
            <person name="Petitpierre D."/>
            <person name="Requena N."/>
            <person name="Rosikiewicz P."/>
            <person name="Riley R."/>
            <person name="Saito K."/>
            <person name="San Clemente H."/>
            <person name="Shapiro H."/>
            <person name="van Tuinen D."/>
            <person name="Becard G."/>
            <person name="Bonfante P."/>
            <person name="Paszkowski U."/>
            <person name="Shachar-Hill Y."/>
            <person name="Young J.P."/>
            <person name="Sanders I.R."/>
            <person name="Henrissat B."/>
            <person name="Rensing S.A."/>
            <person name="Grigoriev I.V."/>
            <person name="Corradi N."/>
            <person name="Roux C."/>
            <person name="Martin F."/>
        </authorList>
    </citation>
    <scope>NUCLEOTIDE SEQUENCE</scope>
    <source>
        <strain evidence="1">DAOM 197198</strain>
    </source>
</reference>
<proteinExistence type="predicted"/>
<dbReference type="EMBL" id="KI296997">
    <property type="protein sequence ID" value="ESA00718.1"/>
    <property type="molecule type" value="Genomic_DNA"/>
</dbReference>
<organism evidence="1">
    <name type="scientific">Rhizophagus irregularis (strain DAOM 181602 / DAOM 197198 / MUCL 43194)</name>
    <name type="common">Arbuscular mycorrhizal fungus</name>
    <name type="synonym">Glomus intraradices</name>
    <dbReference type="NCBI Taxonomy" id="747089"/>
    <lineage>
        <taxon>Eukaryota</taxon>
        <taxon>Fungi</taxon>
        <taxon>Fungi incertae sedis</taxon>
        <taxon>Mucoromycota</taxon>
        <taxon>Glomeromycotina</taxon>
        <taxon>Glomeromycetes</taxon>
        <taxon>Glomerales</taxon>
        <taxon>Glomeraceae</taxon>
        <taxon>Rhizophagus</taxon>
    </lineage>
</organism>
<name>U9T2Z6_RHIID</name>
<protein>
    <submittedName>
        <fullName evidence="1">Uncharacterized protein</fullName>
    </submittedName>
</protein>
<gene>
    <name evidence="1" type="ORF">GLOINDRAFT_87296</name>
</gene>
<feature type="non-terminal residue" evidence="1">
    <location>
        <position position="1"/>
    </location>
</feature>
<evidence type="ECO:0000313" key="1">
    <source>
        <dbReference type="EMBL" id="ESA00718.1"/>
    </source>
</evidence>
<dbReference type="HOGENOM" id="CLU_2032218_0_0_1"/>
<accession>U9T2Z6</accession>
<dbReference type="AlphaFoldDB" id="U9T2Z6"/>
<sequence>KLLISYNLKCCIKIFRIFIEKLILNVSQKFVADDTVSCTTFEPIKSKRVQSAVCTLGFTSDRFDKTAFSQHSSNITSEYSSLMNVYFDYFLVRGNLSHKMPVRIIYEGSAMIIFSVDGQSCN</sequence>